<gene>
    <name evidence="2" type="ORF">TSOC_005240</name>
</gene>
<proteinExistence type="predicted"/>
<protein>
    <submittedName>
        <fullName evidence="2">Uncharacterized protein</fullName>
    </submittedName>
</protein>
<feature type="region of interest" description="Disordered" evidence="1">
    <location>
        <begin position="52"/>
        <end position="83"/>
    </location>
</feature>
<keyword evidence="3" id="KW-1185">Reference proteome</keyword>
<dbReference type="AlphaFoldDB" id="A0A2J8A6T5"/>
<name>A0A2J8A6T5_9CHLO</name>
<sequence length="108" mass="11275">MVTRTGAAKTTTSTSAAELVQLLNPDRRSGDTAQSGDLSDAAMHKLLDRSHLQQAHARQQQAVAAGEDWAAGGGGAPPMPPYPLVGVGYEVVVDEPRKAVGGLQRIED</sequence>
<dbReference type="Proteomes" id="UP000236333">
    <property type="component" value="Unassembled WGS sequence"/>
</dbReference>
<reference evidence="2 3" key="1">
    <citation type="journal article" date="2017" name="Mol. Biol. Evol.">
        <title>The 4-celled Tetrabaena socialis nuclear genome reveals the essential components for genetic control of cell number at the origin of multicellularity in the volvocine lineage.</title>
        <authorList>
            <person name="Featherston J."/>
            <person name="Arakaki Y."/>
            <person name="Hanschen E.R."/>
            <person name="Ferris P.J."/>
            <person name="Michod R.E."/>
            <person name="Olson B.J.S.C."/>
            <person name="Nozaki H."/>
            <person name="Durand P.M."/>
        </authorList>
    </citation>
    <scope>NUCLEOTIDE SEQUENCE [LARGE SCALE GENOMIC DNA]</scope>
    <source>
        <strain evidence="2 3">NIES-571</strain>
    </source>
</reference>
<evidence type="ECO:0000313" key="2">
    <source>
        <dbReference type="EMBL" id="PNH08241.1"/>
    </source>
</evidence>
<organism evidence="2 3">
    <name type="scientific">Tetrabaena socialis</name>
    <dbReference type="NCBI Taxonomy" id="47790"/>
    <lineage>
        <taxon>Eukaryota</taxon>
        <taxon>Viridiplantae</taxon>
        <taxon>Chlorophyta</taxon>
        <taxon>core chlorophytes</taxon>
        <taxon>Chlorophyceae</taxon>
        <taxon>CS clade</taxon>
        <taxon>Chlamydomonadales</taxon>
        <taxon>Tetrabaenaceae</taxon>
        <taxon>Tetrabaena</taxon>
    </lineage>
</organism>
<accession>A0A2J8A6T5</accession>
<evidence type="ECO:0000313" key="3">
    <source>
        <dbReference type="Proteomes" id="UP000236333"/>
    </source>
</evidence>
<feature type="compositionally biased region" description="Low complexity" evidence="1">
    <location>
        <begin position="53"/>
        <end position="70"/>
    </location>
</feature>
<dbReference type="EMBL" id="PGGS01000138">
    <property type="protein sequence ID" value="PNH08241.1"/>
    <property type="molecule type" value="Genomic_DNA"/>
</dbReference>
<comment type="caution">
    <text evidence="2">The sequence shown here is derived from an EMBL/GenBank/DDBJ whole genome shotgun (WGS) entry which is preliminary data.</text>
</comment>
<evidence type="ECO:0000256" key="1">
    <source>
        <dbReference type="SAM" id="MobiDB-lite"/>
    </source>
</evidence>